<protein>
    <recommendedName>
        <fullName evidence="10">Type II secretion system protein K</fullName>
    </recommendedName>
</protein>
<dbReference type="EMBL" id="JAOTJD010000003">
    <property type="protein sequence ID" value="MFD3262844.1"/>
    <property type="molecule type" value="Genomic_DNA"/>
</dbReference>
<gene>
    <name evidence="13" type="primary">gspK</name>
    <name evidence="13" type="ORF">OCL97_02565</name>
</gene>
<sequence>MRRPGEEGVALLTVLLLVAVMSALAVGVLDDIRFGIRRTANGEAISQARWYALGAETLARRRLVELAGDNAPVAAEWNGRTFTFPIDEGTLQGRISDGATCFNLNSVVDGVGESYRRRDLGAAQFTALLEALQVAPRTAEALTGALVDWIDSDALRETGGAEDETYGRGAKPYRTSGALLAEVSELRAVHGFDPALYARVRPFVCALPTTMLSPINLNALTPQQAPLVVMLTDGAVTVEAARRVIAGRPAQGWSEVMAFWRMPQLIDLQPSADVIAQVAVRSRFFNLESEVSYRDAVVVASALFEQDAAGGIRLAARRWTNDE</sequence>
<dbReference type="Proteomes" id="UP001598130">
    <property type="component" value="Unassembled WGS sequence"/>
</dbReference>
<evidence type="ECO:0000256" key="5">
    <source>
        <dbReference type="ARBA" id="ARBA00022519"/>
    </source>
</evidence>
<evidence type="ECO:0000256" key="2">
    <source>
        <dbReference type="ARBA" id="ARBA00007246"/>
    </source>
</evidence>
<evidence type="ECO:0000259" key="12">
    <source>
        <dbReference type="Pfam" id="PF21687"/>
    </source>
</evidence>
<evidence type="ECO:0000259" key="11">
    <source>
        <dbReference type="Pfam" id="PF03934"/>
    </source>
</evidence>
<dbReference type="InterPro" id="IPR038072">
    <property type="entry name" value="GspK_central_sf"/>
</dbReference>
<evidence type="ECO:0000256" key="10">
    <source>
        <dbReference type="PIRNR" id="PIRNR002786"/>
    </source>
</evidence>
<dbReference type="InterPro" id="IPR049031">
    <property type="entry name" value="T2SSK_SAM-like_1st"/>
</dbReference>
<evidence type="ECO:0000256" key="8">
    <source>
        <dbReference type="ARBA" id="ARBA00022989"/>
    </source>
</evidence>
<dbReference type="Gene3D" id="1.10.40.60">
    <property type="entry name" value="EpsJ-like"/>
    <property type="match status" value="2"/>
</dbReference>
<keyword evidence="4 10" id="KW-1003">Cell membrane</keyword>
<evidence type="ECO:0000256" key="3">
    <source>
        <dbReference type="ARBA" id="ARBA00022448"/>
    </source>
</evidence>
<dbReference type="InterPro" id="IPR005628">
    <property type="entry name" value="GspK"/>
</dbReference>
<comment type="subcellular location">
    <subcellularLocation>
        <location evidence="1 10">Cell inner membrane</location>
    </subcellularLocation>
</comment>
<dbReference type="Pfam" id="PF21687">
    <property type="entry name" value="T2SSK_1st"/>
    <property type="match status" value="1"/>
</dbReference>
<feature type="domain" description="T2SS protein K second SAM-like" evidence="11">
    <location>
        <begin position="215"/>
        <end position="278"/>
    </location>
</feature>
<evidence type="ECO:0000256" key="7">
    <source>
        <dbReference type="ARBA" id="ARBA00022927"/>
    </source>
</evidence>
<evidence type="ECO:0000256" key="9">
    <source>
        <dbReference type="ARBA" id="ARBA00023136"/>
    </source>
</evidence>
<dbReference type="Pfam" id="PF03934">
    <property type="entry name" value="T2SSK"/>
    <property type="match status" value="1"/>
</dbReference>
<keyword evidence="5 10" id="KW-0997">Cell inner membrane</keyword>
<dbReference type="RefSeq" id="WP_377367319.1">
    <property type="nucleotide sequence ID" value="NZ_JAOTJD010000003.1"/>
</dbReference>
<dbReference type="InterPro" id="IPR049179">
    <property type="entry name" value="T2SSK_SAM-like_2nd"/>
</dbReference>
<evidence type="ECO:0000313" key="14">
    <source>
        <dbReference type="Proteomes" id="UP001598130"/>
    </source>
</evidence>
<dbReference type="PANTHER" id="PTHR38831">
    <property type="entry name" value="TYPE II SECRETION SYSTEM PROTEIN K"/>
    <property type="match status" value="1"/>
</dbReference>
<dbReference type="PIRSF" id="PIRSF002786">
    <property type="entry name" value="XcpX"/>
    <property type="match status" value="1"/>
</dbReference>
<name>A0ABW6CIU4_9CAUL</name>
<dbReference type="InterPro" id="IPR045584">
    <property type="entry name" value="Pilin-like"/>
</dbReference>
<comment type="similarity">
    <text evidence="2 10">Belongs to the GSP K family.</text>
</comment>
<organism evidence="13 14">
    <name type="scientific">Phenylobacterium ferrooxidans</name>
    <dbReference type="NCBI Taxonomy" id="2982689"/>
    <lineage>
        <taxon>Bacteria</taxon>
        <taxon>Pseudomonadati</taxon>
        <taxon>Pseudomonadota</taxon>
        <taxon>Alphaproteobacteria</taxon>
        <taxon>Caulobacterales</taxon>
        <taxon>Caulobacteraceae</taxon>
        <taxon>Phenylobacterium</taxon>
    </lineage>
</organism>
<dbReference type="PANTHER" id="PTHR38831:SF1">
    <property type="entry name" value="TYPE II SECRETION SYSTEM PROTEIN K-RELATED"/>
    <property type="match status" value="1"/>
</dbReference>
<keyword evidence="14" id="KW-1185">Reference proteome</keyword>
<evidence type="ECO:0000256" key="4">
    <source>
        <dbReference type="ARBA" id="ARBA00022475"/>
    </source>
</evidence>
<proteinExistence type="inferred from homology"/>
<keyword evidence="8" id="KW-1133">Transmembrane helix</keyword>
<comment type="caution">
    <text evidence="13">The sequence shown here is derived from an EMBL/GenBank/DDBJ whole genome shotgun (WGS) entry which is preliminary data.</text>
</comment>
<feature type="domain" description="T2SS protein K first SAM-like" evidence="12">
    <location>
        <begin position="100"/>
        <end position="209"/>
    </location>
</feature>
<accession>A0ABW6CIU4</accession>
<evidence type="ECO:0000256" key="6">
    <source>
        <dbReference type="ARBA" id="ARBA00022692"/>
    </source>
</evidence>
<keyword evidence="6" id="KW-0812">Transmembrane</keyword>
<evidence type="ECO:0000256" key="1">
    <source>
        <dbReference type="ARBA" id="ARBA00004533"/>
    </source>
</evidence>
<evidence type="ECO:0000313" key="13">
    <source>
        <dbReference type="EMBL" id="MFD3262844.1"/>
    </source>
</evidence>
<keyword evidence="3 10" id="KW-0813">Transport</keyword>
<reference evidence="13 14" key="1">
    <citation type="submission" date="2022-09" db="EMBL/GenBank/DDBJ databases">
        <title>New species of Phenylobacterium.</title>
        <authorList>
            <person name="Mieszkin S."/>
        </authorList>
    </citation>
    <scope>NUCLEOTIDE SEQUENCE [LARGE SCALE GENOMIC DNA]</scope>
    <source>
        <strain evidence="13 14">HK31-G</strain>
    </source>
</reference>
<dbReference type="Gene3D" id="3.30.1300.30">
    <property type="entry name" value="GSPII I/J protein-like"/>
    <property type="match status" value="1"/>
</dbReference>
<keyword evidence="9 10" id="KW-0472">Membrane</keyword>
<dbReference type="NCBIfam" id="NF037980">
    <property type="entry name" value="T2SS_GspK"/>
    <property type="match status" value="1"/>
</dbReference>
<dbReference type="SUPFAM" id="SSF54523">
    <property type="entry name" value="Pili subunits"/>
    <property type="match status" value="1"/>
</dbReference>
<dbReference type="SUPFAM" id="SSF158544">
    <property type="entry name" value="GspK insert domain-like"/>
    <property type="match status" value="2"/>
</dbReference>
<keyword evidence="7" id="KW-0653">Protein transport</keyword>